<keyword evidence="2" id="KW-1185">Reference proteome</keyword>
<dbReference type="AlphaFoldDB" id="A0A563VY86"/>
<dbReference type="PANTHER" id="PTHR34129">
    <property type="entry name" value="BLR1139 PROTEIN"/>
    <property type="match status" value="1"/>
</dbReference>
<gene>
    <name evidence="1" type="ORF">H1P_440037</name>
</gene>
<organism evidence="1 2">
    <name type="scientific">Hyella patelloides LEGE 07179</name>
    <dbReference type="NCBI Taxonomy" id="945734"/>
    <lineage>
        <taxon>Bacteria</taxon>
        <taxon>Bacillati</taxon>
        <taxon>Cyanobacteriota</taxon>
        <taxon>Cyanophyceae</taxon>
        <taxon>Pleurocapsales</taxon>
        <taxon>Hyellaceae</taxon>
        <taxon>Hyella</taxon>
    </lineage>
</organism>
<dbReference type="Proteomes" id="UP000320055">
    <property type="component" value="Unassembled WGS sequence"/>
</dbReference>
<dbReference type="Gene3D" id="3.20.170.20">
    <property type="entry name" value="Protein of unknown function DUF952"/>
    <property type="match status" value="1"/>
</dbReference>
<dbReference type="RefSeq" id="WP_144866173.1">
    <property type="nucleotide sequence ID" value="NZ_LR213804.1"/>
</dbReference>
<reference evidence="1 2" key="1">
    <citation type="submission" date="2019-01" db="EMBL/GenBank/DDBJ databases">
        <authorList>
            <person name="Brito A."/>
        </authorList>
    </citation>
    <scope>NUCLEOTIDE SEQUENCE [LARGE SCALE GENOMIC DNA]</scope>
    <source>
        <strain evidence="1">1</strain>
    </source>
</reference>
<proteinExistence type="predicted"/>
<dbReference type="OrthoDB" id="5638018at2"/>
<evidence type="ECO:0000313" key="2">
    <source>
        <dbReference type="Proteomes" id="UP000320055"/>
    </source>
</evidence>
<dbReference type="PANTHER" id="PTHR34129:SF1">
    <property type="entry name" value="DUF952 DOMAIN-CONTAINING PROTEIN"/>
    <property type="match status" value="1"/>
</dbReference>
<dbReference type="EMBL" id="CAACVJ010000379">
    <property type="protein sequence ID" value="VEP16379.1"/>
    <property type="molecule type" value="Genomic_DNA"/>
</dbReference>
<sequence length="115" mass="13213">MENKLYHITTFQEWEAAQNYDEYQPQEFSNDGFIHCSYKHQLIRVANFIFRGQNNLIILVIDPNKIPSKIVTENLEGGAELFPHIYGKLPLKSVISTIPFPCELEGNFSLPASLK</sequence>
<name>A0A563VY86_9CYAN</name>
<dbReference type="InterPro" id="IPR009297">
    <property type="entry name" value="DUF952"/>
</dbReference>
<evidence type="ECO:0008006" key="3">
    <source>
        <dbReference type="Google" id="ProtNLM"/>
    </source>
</evidence>
<accession>A0A563VY86</accession>
<evidence type="ECO:0000313" key="1">
    <source>
        <dbReference type="EMBL" id="VEP16379.1"/>
    </source>
</evidence>
<dbReference type="SUPFAM" id="SSF56399">
    <property type="entry name" value="ADP-ribosylation"/>
    <property type="match status" value="1"/>
</dbReference>
<protein>
    <recommendedName>
        <fullName evidence="3">DUF952 domain-containing protein</fullName>
    </recommendedName>
</protein>
<dbReference type="Pfam" id="PF06108">
    <property type="entry name" value="DUF952"/>
    <property type="match status" value="1"/>
</dbReference>